<evidence type="ECO:0000256" key="1">
    <source>
        <dbReference type="PROSITE-ProRule" id="PRU00023"/>
    </source>
</evidence>
<protein>
    <submittedName>
        <fullName evidence="2">Ankyrin</fullName>
    </submittedName>
</protein>
<name>D5U5G9_BRAM5</name>
<proteinExistence type="predicted"/>
<accession>D5U5G9</accession>
<organism evidence="2 3">
    <name type="scientific">Brachyspira murdochii (strain ATCC 51284 / DSM 12563 / 56-150)</name>
    <name type="common">Serpulina murdochii</name>
    <dbReference type="NCBI Taxonomy" id="526224"/>
    <lineage>
        <taxon>Bacteria</taxon>
        <taxon>Pseudomonadati</taxon>
        <taxon>Spirochaetota</taxon>
        <taxon>Spirochaetia</taxon>
        <taxon>Brachyspirales</taxon>
        <taxon>Brachyspiraceae</taxon>
        <taxon>Brachyspira</taxon>
    </lineage>
</organism>
<reference evidence="2 3" key="1">
    <citation type="journal article" date="2010" name="Stand. Genomic Sci.">
        <title>Complete genome sequence of Brachyspira murdochii type strain (56-150).</title>
        <authorList>
            <person name="Pati A."/>
            <person name="Sikorski J."/>
            <person name="Gronow S."/>
            <person name="Munk C."/>
            <person name="Lapidus A."/>
            <person name="Copeland A."/>
            <person name="Glavina Del Tio T."/>
            <person name="Nolan M."/>
            <person name="Lucas S."/>
            <person name="Chen F."/>
            <person name="Tice H."/>
            <person name="Cheng J.F."/>
            <person name="Han C."/>
            <person name="Detter J.C."/>
            <person name="Bruce D."/>
            <person name="Tapia R."/>
            <person name="Goodwin L."/>
            <person name="Pitluck S."/>
            <person name="Liolios K."/>
            <person name="Ivanova N."/>
            <person name="Mavromatis K."/>
            <person name="Mikhailova N."/>
            <person name="Chen A."/>
            <person name="Palaniappan K."/>
            <person name="Land M."/>
            <person name="Hauser L."/>
            <person name="Chang Y.J."/>
            <person name="Jeffries C.D."/>
            <person name="Spring S."/>
            <person name="Rohde M."/>
            <person name="Goker M."/>
            <person name="Bristow J."/>
            <person name="Eisen J.A."/>
            <person name="Markowitz V."/>
            <person name="Hugenholtz P."/>
            <person name="Kyrpides N.C."/>
            <person name="Klenk H.P."/>
        </authorList>
    </citation>
    <scope>NUCLEOTIDE SEQUENCE [LARGE SCALE GENOMIC DNA]</scope>
    <source>
        <strain evidence="3">ATCC 51284 / DSM 12563 / 56-150</strain>
    </source>
</reference>
<dbReference type="HOGENOM" id="CLU_3165350_0_0_12"/>
<dbReference type="EMBL" id="CP001959">
    <property type="protein sequence ID" value="ADG72446.1"/>
    <property type="molecule type" value="Genomic_DNA"/>
</dbReference>
<dbReference type="InterPro" id="IPR036770">
    <property type="entry name" value="Ankyrin_rpt-contain_sf"/>
</dbReference>
<dbReference type="PROSITE" id="PS50088">
    <property type="entry name" value="ANK_REPEAT"/>
    <property type="match status" value="1"/>
</dbReference>
<dbReference type="Gene3D" id="1.25.40.20">
    <property type="entry name" value="Ankyrin repeat-containing domain"/>
    <property type="match status" value="1"/>
</dbReference>
<dbReference type="Proteomes" id="UP000001915">
    <property type="component" value="Chromosome"/>
</dbReference>
<dbReference type="Pfam" id="PF13637">
    <property type="entry name" value="Ank_4"/>
    <property type="match status" value="1"/>
</dbReference>
<evidence type="ECO:0000313" key="2">
    <source>
        <dbReference type="EMBL" id="ADG72446.1"/>
    </source>
</evidence>
<sequence length="47" mass="5295">MAAVYNKVNAAKLLLKNNAEVDMKDEYGMTALMRACHNGNLEMTKMF</sequence>
<feature type="repeat" description="ANK" evidence="1">
    <location>
        <begin position="1"/>
        <end position="26"/>
    </location>
</feature>
<gene>
    <name evidence="2" type="ordered locus">Bmur_2374</name>
</gene>
<dbReference type="AlphaFoldDB" id="D5U5G9"/>
<dbReference type="InterPro" id="IPR002110">
    <property type="entry name" value="Ankyrin_rpt"/>
</dbReference>
<dbReference type="RefSeq" id="WP_013114784.1">
    <property type="nucleotide sequence ID" value="NC_014150.1"/>
</dbReference>
<dbReference type="KEGG" id="brm:Bmur_2374"/>
<keyword evidence="1" id="KW-0040">ANK repeat</keyword>
<evidence type="ECO:0000313" key="3">
    <source>
        <dbReference type="Proteomes" id="UP000001915"/>
    </source>
</evidence>
<dbReference type="STRING" id="526224.Bmur_2374"/>
<dbReference type="SUPFAM" id="SSF48403">
    <property type="entry name" value="Ankyrin repeat"/>
    <property type="match status" value="1"/>
</dbReference>
<dbReference type="eggNOG" id="COG0666">
    <property type="taxonomic scope" value="Bacteria"/>
</dbReference>